<evidence type="ECO:0000313" key="2">
    <source>
        <dbReference type="EMBL" id="GAP16110.1"/>
    </source>
</evidence>
<feature type="transmembrane region" description="Helical" evidence="1">
    <location>
        <begin position="170"/>
        <end position="193"/>
    </location>
</feature>
<keyword evidence="1" id="KW-1133">Transmembrane helix</keyword>
<evidence type="ECO:0000313" key="3">
    <source>
        <dbReference type="Proteomes" id="UP000055060"/>
    </source>
</evidence>
<feature type="transmembrane region" description="Helical" evidence="1">
    <location>
        <begin position="21"/>
        <end position="41"/>
    </location>
</feature>
<dbReference type="EMBL" id="DF967973">
    <property type="protein sequence ID" value="GAP16110.1"/>
    <property type="molecule type" value="Genomic_DNA"/>
</dbReference>
<gene>
    <name evidence="2" type="ORF">LARV_03906</name>
</gene>
<feature type="transmembrane region" description="Helical" evidence="1">
    <location>
        <begin position="125"/>
        <end position="150"/>
    </location>
</feature>
<keyword evidence="1" id="KW-0812">Transmembrane</keyword>
<proteinExistence type="predicted"/>
<feature type="transmembrane region" description="Helical" evidence="1">
    <location>
        <begin position="205"/>
        <end position="227"/>
    </location>
</feature>
<dbReference type="OrthoDB" id="157137at2"/>
<dbReference type="AlphaFoldDB" id="A0A0K8MY28"/>
<reference evidence="2" key="1">
    <citation type="submission" date="2015-07" db="EMBL/GenBank/DDBJ databases">
        <title>Draft Genome Sequences of Anaerolinea thermolimosa IMO-1, Bellilinea caldifistulae GOMI-1, Leptolinea tardivitalis YMTK-2, Levilinea saccharolytica KIBI-1,Longilinea arvoryzae KOME-1, Previously Described as Members of the Anaerolineaceae (Chloroflexi).</title>
        <authorList>
            <person name="Sekiguchi Y."/>
            <person name="Ohashi A."/>
            <person name="Matsuura N."/>
            <person name="Tourlousse M.D."/>
        </authorList>
    </citation>
    <scope>NUCLEOTIDE SEQUENCE [LARGE SCALE GENOMIC DNA]</scope>
    <source>
        <strain evidence="2">KOME-1</strain>
    </source>
</reference>
<dbReference type="RefSeq" id="WP_075075492.1">
    <property type="nucleotide sequence ID" value="NZ_DF967973.1"/>
</dbReference>
<dbReference type="STRING" id="360412.LARV_03906"/>
<evidence type="ECO:0000256" key="1">
    <source>
        <dbReference type="SAM" id="Phobius"/>
    </source>
</evidence>
<dbReference type="GO" id="GO:0005886">
    <property type="term" value="C:plasma membrane"/>
    <property type="evidence" value="ECO:0007669"/>
    <property type="project" value="UniProtKB-SubCell"/>
</dbReference>
<sequence>MTDRIRTIMGKEWTEVFKNKMVLFTVLFMPLLFTALPLIMLGTMSGSVSADGADMTDMPAQFARACAGLSSGDCMQAYLMNEFMLLFMMMPLIIPITIAAYSVVGEKATRSLEPLLATPITTEELLAGKGLAAVIPGVLATWLCFGIFLLLLPVVGVSARLFAYITGPTWLLAVLVAGPLMAVMAVNFALIVSSRVNDPRVAEQLSTIIILPLLAVLFGSLAGIIILNVTNMLIGILIIVVVDVALIWVGARLFQREVILTRWK</sequence>
<organism evidence="2">
    <name type="scientific">Longilinea arvoryzae</name>
    <dbReference type="NCBI Taxonomy" id="360412"/>
    <lineage>
        <taxon>Bacteria</taxon>
        <taxon>Bacillati</taxon>
        <taxon>Chloroflexota</taxon>
        <taxon>Anaerolineae</taxon>
        <taxon>Anaerolineales</taxon>
        <taxon>Anaerolineaceae</taxon>
        <taxon>Longilinea</taxon>
    </lineage>
</organism>
<feature type="transmembrane region" description="Helical" evidence="1">
    <location>
        <begin position="83"/>
        <end position="104"/>
    </location>
</feature>
<name>A0A0K8MY28_9CHLR</name>
<dbReference type="GO" id="GO:0140359">
    <property type="term" value="F:ABC-type transporter activity"/>
    <property type="evidence" value="ECO:0007669"/>
    <property type="project" value="InterPro"/>
</dbReference>
<keyword evidence="3" id="KW-1185">Reference proteome</keyword>
<dbReference type="PANTHER" id="PTHR43471:SF1">
    <property type="entry name" value="ABC TRANSPORTER PERMEASE PROTEIN NOSY-RELATED"/>
    <property type="match status" value="1"/>
</dbReference>
<dbReference type="Proteomes" id="UP000055060">
    <property type="component" value="Unassembled WGS sequence"/>
</dbReference>
<feature type="transmembrane region" description="Helical" evidence="1">
    <location>
        <begin position="233"/>
        <end position="254"/>
    </location>
</feature>
<dbReference type="PANTHER" id="PTHR43471">
    <property type="entry name" value="ABC TRANSPORTER PERMEASE"/>
    <property type="match status" value="1"/>
</dbReference>
<accession>A0A0K8MY28</accession>
<dbReference type="Pfam" id="PF12679">
    <property type="entry name" value="ABC2_membrane_2"/>
    <property type="match status" value="1"/>
</dbReference>
<keyword evidence="1" id="KW-0472">Membrane</keyword>
<protein>
    <submittedName>
        <fullName evidence="2">ABC-2 family transporter protein</fullName>
    </submittedName>
</protein>